<proteinExistence type="predicted"/>
<protein>
    <recommendedName>
        <fullName evidence="2">EGF-like domain-containing protein</fullName>
    </recommendedName>
</protein>
<evidence type="ECO:0000259" key="2">
    <source>
        <dbReference type="PROSITE" id="PS50026"/>
    </source>
</evidence>
<dbReference type="PROSITE" id="PS50026">
    <property type="entry name" value="EGF_3"/>
    <property type="match status" value="1"/>
</dbReference>
<sequence>MFTISTITENTNECLIYQFLCENGRCIIDTNTEGFLCECGVGYTYNAISKRCDGTLRKFKCLDRTYFL</sequence>
<dbReference type="PROSITE" id="PS01186">
    <property type="entry name" value="EGF_2"/>
    <property type="match status" value="1"/>
</dbReference>
<dbReference type="EMBL" id="JAIWYP010000119">
    <property type="protein sequence ID" value="KAH3689438.1"/>
    <property type="molecule type" value="Genomic_DNA"/>
</dbReference>
<dbReference type="InterPro" id="IPR000742">
    <property type="entry name" value="EGF"/>
</dbReference>
<dbReference type="AlphaFoldDB" id="A0A9D4BBR4"/>
<evidence type="ECO:0000313" key="4">
    <source>
        <dbReference type="Proteomes" id="UP000828390"/>
    </source>
</evidence>
<comment type="caution">
    <text evidence="3">The sequence shown here is derived from an EMBL/GenBank/DDBJ whole genome shotgun (WGS) entry which is preliminary data.</text>
</comment>
<name>A0A9D4BBR4_DREPO</name>
<keyword evidence="4" id="KW-1185">Reference proteome</keyword>
<evidence type="ECO:0000256" key="1">
    <source>
        <dbReference type="PROSITE-ProRule" id="PRU00076"/>
    </source>
</evidence>
<dbReference type="Proteomes" id="UP000828390">
    <property type="component" value="Unassembled WGS sequence"/>
</dbReference>
<reference evidence="3" key="2">
    <citation type="submission" date="2020-11" db="EMBL/GenBank/DDBJ databases">
        <authorList>
            <person name="McCartney M.A."/>
            <person name="Auch B."/>
            <person name="Kono T."/>
            <person name="Mallez S."/>
            <person name="Becker A."/>
            <person name="Gohl D.M."/>
            <person name="Silverstein K.A.T."/>
            <person name="Koren S."/>
            <person name="Bechman K.B."/>
            <person name="Herman A."/>
            <person name="Abrahante J.E."/>
            <person name="Garbe J."/>
        </authorList>
    </citation>
    <scope>NUCLEOTIDE SEQUENCE</scope>
    <source>
        <strain evidence="3">Duluth1</strain>
        <tissue evidence="3">Whole animal</tissue>
    </source>
</reference>
<evidence type="ECO:0000313" key="3">
    <source>
        <dbReference type="EMBL" id="KAH3689438.1"/>
    </source>
</evidence>
<organism evidence="3 4">
    <name type="scientific">Dreissena polymorpha</name>
    <name type="common">Zebra mussel</name>
    <name type="synonym">Mytilus polymorpha</name>
    <dbReference type="NCBI Taxonomy" id="45954"/>
    <lineage>
        <taxon>Eukaryota</taxon>
        <taxon>Metazoa</taxon>
        <taxon>Spiralia</taxon>
        <taxon>Lophotrochozoa</taxon>
        <taxon>Mollusca</taxon>
        <taxon>Bivalvia</taxon>
        <taxon>Autobranchia</taxon>
        <taxon>Heteroconchia</taxon>
        <taxon>Euheterodonta</taxon>
        <taxon>Imparidentia</taxon>
        <taxon>Neoheterodontei</taxon>
        <taxon>Myida</taxon>
        <taxon>Dreissenoidea</taxon>
        <taxon>Dreissenidae</taxon>
        <taxon>Dreissena</taxon>
    </lineage>
</organism>
<accession>A0A9D4BBR4</accession>
<comment type="caution">
    <text evidence="1">Lacks conserved residue(s) required for the propagation of feature annotation.</text>
</comment>
<dbReference type="Gene3D" id="2.10.25.10">
    <property type="entry name" value="Laminin"/>
    <property type="match status" value="1"/>
</dbReference>
<feature type="domain" description="EGF-like" evidence="2">
    <location>
        <begin position="10"/>
        <end position="53"/>
    </location>
</feature>
<dbReference type="SUPFAM" id="SSF57196">
    <property type="entry name" value="EGF/Laminin"/>
    <property type="match status" value="1"/>
</dbReference>
<reference evidence="3" key="1">
    <citation type="journal article" date="2019" name="bioRxiv">
        <title>The Genome of the Zebra Mussel, Dreissena polymorpha: A Resource for Invasive Species Research.</title>
        <authorList>
            <person name="McCartney M.A."/>
            <person name="Auch B."/>
            <person name="Kono T."/>
            <person name="Mallez S."/>
            <person name="Zhang Y."/>
            <person name="Obille A."/>
            <person name="Becker A."/>
            <person name="Abrahante J.E."/>
            <person name="Garbe J."/>
            <person name="Badalamenti J.P."/>
            <person name="Herman A."/>
            <person name="Mangelson H."/>
            <person name="Liachko I."/>
            <person name="Sullivan S."/>
            <person name="Sone E.D."/>
            <person name="Koren S."/>
            <person name="Silverstein K.A.T."/>
            <person name="Beckman K.B."/>
            <person name="Gohl D.M."/>
        </authorList>
    </citation>
    <scope>NUCLEOTIDE SEQUENCE</scope>
    <source>
        <strain evidence="3">Duluth1</strain>
        <tissue evidence="3">Whole animal</tissue>
    </source>
</reference>
<dbReference type="SMART" id="SM00181">
    <property type="entry name" value="EGF"/>
    <property type="match status" value="1"/>
</dbReference>
<gene>
    <name evidence="3" type="ORF">DPMN_191110</name>
</gene>
<keyword evidence="1" id="KW-0245">EGF-like domain</keyword>